<dbReference type="Gene3D" id="1.10.40.30">
    <property type="entry name" value="Fumarase/aspartase (C-terminal domain)"/>
    <property type="match status" value="1"/>
</dbReference>
<dbReference type="InterPro" id="IPR008948">
    <property type="entry name" value="L-Aspartase-like"/>
</dbReference>
<evidence type="ECO:0000313" key="4">
    <source>
        <dbReference type="Proteomes" id="UP000516280"/>
    </source>
</evidence>
<evidence type="ECO:0000259" key="2">
    <source>
        <dbReference type="Pfam" id="PF00206"/>
    </source>
</evidence>
<dbReference type="Proteomes" id="UP000516280">
    <property type="component" value="Chromosome"/>
</dbReference>
<proteinExistence type="predicted"/>
<dbReference type="EMBL" id="CP017195">
    <property type="protein sequence ID" value="QDJ28755.1"/>
    <property type="molecule type" value="Genomic_DNA"/>
</dbReference>
<evidence type="ECO:0000313" key="3">
    <source>
        <dbReference type="EMBL" id="QDJ28755.1"/>
    </source>
</evidence>
<dbReference type="Gene3D" id="1.10.275.10">
    <property type="entry name" value="Fumarase/aspartase (N-terminal domain)"/>
    <property type="match status" value="1"/>
</dbReference>
<dbReference type="InterPro" id="IPR024083">
    <property type="entry name" value="Fumarase/histidase_N"/>
</dbReference>
<gene>
    <name evidence="3" type="primary">aspA</name>
    <name evidence="3" type="ORF">BHS01_09545</name>
</gene>
<dbReference type="InterPro" id="IPR022761">
    <property type="entry name" value="Fumarate_lyase_N"/>
</dbReference>
<dbReference type="InterPro" id="IPR000362">
    <property type="entry name" value="Fumarate_lyase_fam"/>
</dbReference>
<dbReference type="GO" id="GO:0005829">
    <property type="term" value="C:cytosol"/>
    <property type="evidence" value="ECO:0007669"/>
    <property type="project" value="TreeGrafter"/>
</dbReference>
<keyword evidence="1 3" id="KW-0456">Lyase</keyword>
<name>A0A7L4WHB7_9LACT</name>
<dbReference type="NCBIfam" id="NF008909">
    <property type="entry name" value="PRK12273.1"/>
    <property type="match status" value="1"/>
</dbReference>
<reference evidence="3 4" key="1">
    <citation type="submission" date="2016-09" db="EMBL/GenBank/DDBJ databases">
        <title>Lactic acid bacteria from MAP meat Genome sequencing and assembly.</title>
        <authorList>
            <person name="Behr J."/>
            <person name="Hilgarth M."/>
            <person name="Vogel R.F."/>
        </authorList>
    </citation>
    <scope>NUCLEOTIDE SEQUENCE [LARGE SCALE GENOMIC DNA]</scope>
    <source>
        <strain evidence="3 4">TMW21615</strain>
    </source>
</reference>
<dbReference type="KEGG" id="lpaa:BHS01_09545"/>
<dbReference type="FunFam" id="1.10.275.10:FF:000001">
    <property type="entry name" value="Fumarate hydratase, mitochondrial"/>
    <property type="match status" value="1"/>
</dbReference>
<organism evidence="3 4">
    <name type="scientific">Pseudolactococcus paracarnosus</name>
    <dbReference type="NCBI Taxonomy" id="2749962"/>
    <lineage>
        <taxon>Bacteria</taxon>
        <taxon>Bacillati</taxon>
        <taxon>Bacillota</taxon>
        <taxon>Bacilli</taxon>
        <taxon>Lactobacillales</taxon>
        <taxon>Streptococcaceae</taxon>
        <taxon>Pseudolactococcus</taxon>
    </lineage>
</organism>
<dbReference type="AlphaFoldDB" id="A0A7L4WHB7"/>
<dbReference type="PRINTS" id="PR00149">
    <property type="entry name" value="FUMRATELYASE"/>
</dbReference>
<dbReference type="Pfam" id="PF00206">
    <property type="entry name" value="Lyase_1"/>
    <property type="match status" value="1"/>
</dbReference>
<dbReference type="PANTHER" id="PTHR42696">
    <property type="entry name" value="ASPARTATE AMMONIA-LYASE"/>
    <property type="match status" value="1"/>
</dbReference>
<dbReference type="CDD" id="cd01357">
    <property type="entry name" value="Aspartase"/>
    <property type="match status" value="1"/>
</dbReference>
<dbReference type="InterPro" id="IPR020557">
    <property type="entry name" value="Fumarate_lyase_CS"/>
</dbReference>
<dbReference type="GO" id="GO:0006531">
    <property type="term" value="P:aspartate metabolic process"/>
    <property type="evidence" value="ECO:0007669"/>
    <property type="project" value="TreeGrafter"/>
</dbReference>
<dbReference type="Gene3D" id="1.20.200.10">
    <property type="entry name" value="Fumarase/aspartase (Central domain)"/>
    <property type="match status" value="1"/>
</dbReference>
<dbReference type="PROSITE" id="PS00163">
    <property type="entry name" value="FUMARATE_LYASES"/>
    <property type="match status" value="1"/>
</dbReference>
<dbReference type="GO" id="GO:0008797">
    <property type="term" value="F:aspartate ammonia-lyase activity"/>
    <property type="evidence" value="ECO:0007669"/>
    <property type="project" value="TreeGrafter"/>
</dbReference>
<dbReference type="InterPro" id="IPR051546">
    <property type="entry name" value="Aspartate_Ammonia-Lyase"/>
</dbReference>
<dbReference type="PANTHER" id="PTHR42696:SF2">
    <property type="entry name" value="ASPARTATE AMMONIA-LYASE"/>
    <property type="match status" value="1"/>
</dbReference>
<dbReference type="FunFam" id="1.20.200.10:FF:000001">
    <property type="entry name" value="Fumarate hydratase, mitochondrial"/>
    <property type="match status" value="1"/>
</dbReference>
<protein>
    <submittedName>
        <fullName evidence="3">Aspartate ammonia-lyase</fullName>
    </submittedName>
</protein>
<sequence length="466" mass="50808">MMTRIEKDSLGTRAIPVDAYYGIHTQRASENFKISHQKMHPLLIKNMVKIKKAAAISHQQSKELDAHKATAIIQACQEIISGKFANQFIIDAIQGGAGTSANMNVNEVIANRSLEILGEALGNYAAINPNDHVNKSQSTNDVFPTAGKMAILESLVPLENELHRLAKALEQKSIAFQDVIKVGRTQLQDALPLSLGDTFGAYHQVIAREYHRIISVRSELTTINLGGTAIGTSMNASHYYLDHVVPILNQDFFIPLSQADNLIDATQNLDGFMQVSGRLKGIATTISKIANDLRLMSSGPQAGLSEIQLPAKQVGSSIMPGKINPVIPEMVSQVAFQVIGNDLTATFAIEAGQLELNAFEPILFQNILSSIDLLTNAIRTLTTHAIQDLQANKSQCYEAVMSSDLMITALAPFLSYATAASLIKEARLAKCSVRELAFKKQILPVAQLENLLSIDYLIKRPEKLAI</sequence>
<dbReference type="SUPFAM" id="SSF48557">
    <property type="entry name" value="L-aspartase-like"/>
    <property type="match status" value="1"/>
</dbReference>
<evidence type="ECO:0000256" key="1">
    <source>
        <dbReference type="ARBA" id="ARBA00023239"/>
    </source>
</evidence>
<feature type="domain" description="Fumarate lyase N-terminal" evidence="2">
    <location>
        <begin position="13"/>
        <end position="340"/>
    </location>
</feature>
<accession>A0A7L4WHB7</accession>